<name>A0AAE3EFR0_9SPIR</name>
<evidence type="ECO:0000259" key="1">
    <source>
        <dbReference type="Pfam" id="PF13380"/>
    </source>
</evidence>
<gene>
    <name evidence="2" type="ORF">K7J14_04895</name>
</gene>
<sequence length="119" mass="13060">MRVLIIGASRNPERYSNMAMNRLIAAGHEALLFNPGIDEIDGMPVHRDLAQVSGPIDTVTLYVSPRHLEPLIDSIIALSPSRVIANPGTENSEFARRFQNAGIRYVEACTLVLLSTGQF</sequence>
<dbReference type="SUPFAM" id="SSF51735">
    <property type="entry name" value="NAD(P)-binding Rossmann-fold domains"/>
    <property type="match status" value="1"/>
</dbReference>
<protein>
    <submittedName>
        <fullName evidence="2">CoA-binding protein</fullName>
    </submittedName>
</protein>
<keyword evidence="3" id="KW-1185">Reference proteome</keyword>
<dbReference type="Pfam" id="PF13380">
    <property type="entry name" value="CoA_binding_2"/>
    <property type="match status" value="1"/>
</dbReference>
<comment type="caution">
    <text evidence="2">The sequence shown here is derived from an EMBL/GenBank/DDBJ whole genome shotgun (WGS) entry which is preliminary data.</text>
</comment>
<proteinExistence type="predicted"/>
<dbReference type="InterPro" id="IPR003781">
    <property type="entry name" value="CoA-bd"/>
</dbReference>
<evidence type="ECO:0000313" key="3">
    <source>
        <dbReference type="Proteomes" id="UP001198163"/>
    </source>
</evidence>
<dbReference type="PANTHER" id="PTHR33303">
    <property type="entry name" value="CYTOPLASMIC PROTEIN-RELATED"/>
    <property type="match status" value="1"/>
</dbReference>
<dbReference type="AlphaFoldDB" id="A0AAE3EFR0"/>
<dbReference type="Proteomes" id="UP001198163">
    <property type="component" value="Unassembled WGS sequence"/>
</dbReference>
<dbReference type="InterPro" id="IPR036291">
    <property type="entry name" value="NAD(P)-bd_dom_sf"/>
</dbReference>
<accession>A0AAE3EFR0</accession>
<dbReference type="EMBL" id="JAINWA010000001">
    <property type="protein sequence ID" value="MCD1654035.1"/>
    <property type="molecule type" value="Genomic_DNA"/>
</dbReference>
<dbReference type="PANTHER" id="PTHR33303:SF2">
    <property type="entry name" value="COA-BINDING DOMAIN-CONTAINING PROTEIN"/>
    <property type="match status" value="1"/>
</dbReference>
<evidence type="ECO:0000313" key="2">
    <source>
        <dbReference type="EMBL" id="MCD1654035.1"/>
    </source>
</evidence>
<dbReference type="RefSeq" id="WP_230753827.1">
    <property type="nucleotide sequence ID" value="NZ_JAINWA010000001.1"/>
</dbReference>
<organism evidence="2 3">
    <name type="scientific">Teretinema zuelzerae</name>
    <dbReference type="NCBI Taxonomy" id="156"/>
    <lineage>
        <taxon>Bacteria</taxon>
        <taxon>Pseudomonadati</taxon>
        <taxon>Spirochaetota</taxon>
        <taxon>Spirochaetia</taxon>
        <taxon>Spirochaetales</taxon>
        <taxon>Treponemataceae</taxon>
        <taxon>Teretinema</taxon>
    </lineage>
</organism>
<reference evidence="2" key="1">
    <citation type="submission" date="2021-08" db="EMBL/GenBank/DDBJ databases">
        <title>Comparative analyses of Brucepasteria parasyntrophica and Teretinema zuelzerae.</title>
        <authorList>
            <person name="Song Y."/>
            <person name="Brune A."/>
        </authorList>
    </citation>
    <scope>NUCLEOTIDE SEQUENCE</scope>
    <source>
        <strain evidence="2">DSM 1903</strain>
    </source>
</reference>
<dbReference type="Gene3D" id="3.40.50.720">
    <property type="entry name" value="NAD(P)-binding Rossmann-like Domain"/>
    <property type="match status" value="1"/>
</dbReference>
<feature type="domain" description="CoA-binding" evidence="1">
    <location>
        <begin position="2"/>
        <end position="113"/>
    </location>
</feature>